<keyword evidence="6" id="KW-0064">Aspartyl protease</keyword>
<dbReference type="InterPro" id="IPR041373">
    <property type="entry name" value="RT_RNaseH"/>
</dbReference>
<evidence type="ECO:0000256" key="11">
    <source>
        <dbReference type="ARBA" id="ARBA00022918"/>
    </source>
</evidence>
<evidence type="ECO:0000256" key="3">
    <source>
        <dbReference type="ARBA" id="ARBA00022695"/>
    </source>
</evidence>
<dbReference type="Gene3D" id="1.10.340.70">
    <property type="match status" value="1"/>
</dbReference>
<dbReference type="InterPro" id="IPR056924">
    <property type="entry name" value="SH3_Tf2-1"/>
</dbReference>
<evidence type="ECO:0000256" key="12">
    <source>
        <dbReference type="ARBA" id="ARBA00022932"/>
    </source>
</evidence>
<reference evidence="16 17" key="1">
    <citation type="submission" date="2023-03" db="EMBL/GenBank/DDBJ databases">
        <title>WGS of Gossypium arboreum.</title>
        <authorList>
            <person name="Yu D."/>
        </authorList>
    </citation>
    <scope>NUCLEOTIDE SEQUENCE [LARGE SCALE GENOMIC DNA]</scope>
    <source>
        <tissue evidence="16">Leaf</tissue>
    </source>
</reference>
<keyword evidence="17" id="KW-1185">Reference proteome</keyword>
<keyword evidence="10" id="KW-0229">DNA integration</keyword>
<keyword evidence="3" id="KW-0548">Nucleotidyltransferase</keyword>
<dbReference type="Gene3D" id="3.30.70.270">
    <property type="match status" value="1"/>
</dbReference>
<dbReference type="Proteomes" id="UP001358586">
    <property type="component" value="Chromosome 1"/>
</dbReference>
<organism evidence="16 17">
    <name type="scientific">Gossypium arboreum</name>
    <name type="common">Tree cotton</name>
    <name type="synonym">Gossypium nanking</name>
    <dbReference type="NCBI Taxonomy" id="29729"/>
    <lineage>
        <taxon>Eukaryota</taxon>
        <taxon>Viridiplantae</taxon>
        <taxon>Streptophyta</taxon>
        <taxon>Embryophyta</taxon>
        <taxon>Tracheophyta</taxon>
        <taxon>Spermatophyta</taxon>
        <taxon>Magnoliopsida</taxon>
        <taxon>eudicotyledons</taxon>
        <taxon>Gunneridae</taxon>
        <taxon>Pentapetalae</taxon>
        <taxon>rosids</taxon>
        <taxon>malvids</taxon>
        <taxon>Malvales</taxon>
        <taxon>Malvaceae</taxon>
        <taxon>Malvoideae</taxon>
        <taxon>Gossypium</taxon>
    </lineage>
</organism>
<keyword evidence="5" id="KW-0479">Metal-binding</keyword>
<dbReference type="SUPFAM" id="SSF53098">
    <property type="entry name" value="Ribonuclease H-like"/>
    <property type="match status" value="1"/>
</dbReference>
<dbReference type="EMBL" id="JARKNE010000001">
    <property type="protein sequence ID" value="KAK5846505.1"/>
    <property type="molecule type" value="Genomic_DNA"/>
</dbReference>
<feature type="domain" description="Integrase catalytic" evidence="15">
    <location>
        <begin position="304"/>
        <end position="467"/>
    </location>
</feature>
<evidence type="ECO:0000256" key="10">
    <source>
        <dbReference type="ARBA" id="ARBA00022908"/>
    </source>
</evidence>
<gene>
    <name evidence="16" type="ORF">PVK06_002795</name>
</gene>
<evidence type="ECO:0000256" key="6">
    <source>
        <dbReference type="ARBA" id="ARBA00022750"/>
    </source>
</evidence>
<keyword evidence="1" id="KW-0645">Protease</keyword>
<evidence type="ECO:0000256" key="7">
    <source>
        <dbReference type="ARBA" id="ARBA00022759"/>
    </source>
</evidence>
<evidence type="ECO:0000256" key="1">
    <source>
        <dbReference type="ARBA" id="ARBA00022670"/>
    </source>
</evidence>
<evidence type="ECO:0000256" key="9">
    <source>
        <dbReference type="ARBA" id="ARBA00022842"/>
    </source>
</evidence>
<keyword evidence="14" id="KW-0233">DNA recombination</keyword>
<dbReference type="InterPro" id="IPR036397">
    <property type="entry name" value="RNaseH_sf"/>
</dbReference>
<name>A0ABR0R4K3_GOSAR</name>
<dbReference type="Gene3D" id="3.10.20.370">
    <property type="match status" value="1"/>
</dbReference>
<proteinExistence type="predicted"/>
<dbReference type="Pfam" id="PF17921">
    <property type="entry name" value="Integrase_H2C2"/>
    <property type="match status" value="1"/>
</dbReference>
<dbReference type="InterPro" id="IPR043128">
    <property type="entry name" value="Rev_trsase/Diguanyl_cyclase"/>
</dbReference>
<evidence type="ECO:0000256" key="2">
    <source>
        <dbReference type="ARBA" id="ARBA00022679"/>
    </source>
</evidence>
<keyword evidence="7" id="KW-0255">Endonuclease</keyword>
<dbReference type="InterPro" id="IPR001584">
    <property type="entry name" value="Integrase_cat-core"/>
</dbReference>
<keyword evidence="9" id="KW-0460">Magnesium</keyword>
<evidence type="ECO:0000259" key="15">
    <source>
        <dbReference type="PROSITE" id="PS50994"/>
    </source>
</evidence>
<dbReference type="Pfam" id="PF24626">
    <property type="entry name" value="SH3_Tf2-1"/>
    <property type="match status" value="1"/>
</dbReference>
<evidence type="ECO:0000256" key="8">
    <source>
        <dbReference type="ARBA" id="ARBA00022801"/>
    </source>
</evidence>
<dbReference type="InterPro" id="IPR016197">
    <property type="entry name" value="Chromo-like_dom_sf"/>
</dbReference>
<evidence type="ECO:0000256" key="14">
    <source>
        <dbReference type="ARBA" id="ARBA00023172"/>
    </source>
</evidence>
<dbReference type="Gene3D" id="3.30.420.10">
    <property type="entry name" value="Ribonuclease H-like superfamily/Ribonuclease H"/>
    <property type="match status" value="1"/>
</dbReference>
<dbReference type="PANTHER" id="PTHR37984:SF5">
    <property type="entry name" value="PROTEIN NYNRIN-LIKE"/>
    <property type="match status" value="1"/>
</dbReference>
<keyword evidence="11" id="KW-0695">RNA-directed DNA polymerase</keyword>
<dbReference type="SUPFAM" id="SSF54160">
    <property type="entry name" value="Chromo domain-like"/>
    <property type="match status" value="1"/>
</dbReference>
<accession>A0ABR0R4K3</accession>
<evidence type="ECO:0000256" key="5">
    <source>
        <dbReference type="ARBA" id="ARBA00022723"/>
    </source>
</evidence>
<evidence type="ECO:0000313" key="16">
    <source>
        <dbReference type="EMBL" id="KAK5846505.1"/>
    </source>
</evidence>
<dbReference type="InterPro" id="IPR050951">
    <property type="entry name" value="Retrovirus_Pol_polyprotein"/>
</dbReference>
<evidence type="ECO:0000256" key="13">
    <source>
        <dbReference type="ARBA" id="ARBA00023125"/>
    </source>
</evidence>
<sequence>MTKLLQKDVKFEWTKKCQKSFNQLKTHLTEAPVLVQPESGKEFVIYSDASLLGLGCVLMQEGRVVAYASRQLKPHEKNYPTHDLELAAIVFALKIWRHYLFGEKCHVYSDHKSLKYLMTQRDLNLRQRRWLELLKDYELVIDYHPGKANVVADALSRKSLFALRAMNVHLSILPDNVLVAELKAKPLLTHQIREAQIVDDELVAKRAECVPNKESEFQIDDDDCLRFRSRLCVPKNLELISIILNEAHCSRMAIHPGSTKMYNDLKRRFWWRGMKRDISDFVSRCLICQQVKAEHQVPSGLLQPITIPEWKWDRVTMDFVSGLPLSASKKDAIWVVVDRLTKSAHFIPVRTDFSLDKLAELYVSQIVRLHGVPISVVSDRDSRFTSRFWKKLQEALGTKLHFSTAFHPQTDGQSKRIIQILEDMLRCCILEFSGSWERYLPLIEFAYNNSFQSSIKMAPYEALYGRKSRTPLFWTELGENKIFGVDLIKDAEQKVKVIRESLKAATDRQKSYADLKRKDIEYQVGDTVFLKVSPWKKILRFGRKGKLSPRFIGPYEISERVGPVAYRLILPPELEKIHNVFHVSMLRCYRSDPSHVISPSEVEIQADMSYEEEPIRILAREVKELRNKRVPLVKVLWLKHGIEEATWEPENSMKERYPNLFTGKIFGDKNLLSGGEL</sequence>
<dbReference type="PROSITE" id="PS50994">
    <property type="entry name" value="INTEGRASE"/>
    <property type="match status" value="1"/>
</dbReference>
<keyword evidence="2" id="KW-0808">Transferase</keyword>
<evidence type="ECO:0000313" key="17">
    <source>
        <dbReference type="Proteomes" id="UP001358586"/>
    </source>
</evidence>
<dbReference type="InterPro" id="IPR012337">
    <property type="entry name" value="RNaseH-like_sf"/>
</dbReference>
<keyword evidence="4" id="KW-0540">Nuclease</keyword>
<protein>
    <recommendedName>
        <fullName evidence="15">Integrase catalytic domain-containing protein</fullName>
    </recommendedName>
</protein>
<keyword evidence="13" id="KW-0238">DNA-binding</keyword>
<dbReference type="SUPFAM" id="SSF56672">
    <property type="entry name" value="DNA/RNA polymerases"/>
    <property type="match status" value="1"/>
</dbReference>
<evidence type="ECO:0000256" key="4">
    <source>
        <dbReference type="ARBA" id="ARBA00022722"/>
    </source>
</evidence>
<comment type="caution">
    <text evidence="16">The sequence shown here is derived from an EMBL/GenBank/DDBJ whole genome shotgun (WGS) entry which is preliminary data.</text>
</comment>
<keyword evidence="8" id="KW-0378">Hydrolase</keyword>
<dbReference type="InterPro" id="IPR041588">
    <property type="entry name" value="Integrase_H2C2"/>
</dbReference>
<keyword evidence="12" id="KW-0239">DNA-directed DNA polymerase</keyword>
<dbReference type="CDD" id="cd09274">
    <property type="entry name" value="RNase_HI_RT_Ty3"/>
    <property type="match status" value="1"/>
</dbReference>
<dbReference type="InterPro" id="IPR043502">
    <property type="entry name" value="DNA/RNA_pol_sf"/>
</dbReference>
<dbReference type="Pfam" id="PF17917">
    <property type="entry name" value="RT_RNaseH"/>
    <property type="match status" value="1"/>
</dbReference>
<dbReference type="PANTHER" id="PTHR37984">
    <property type="entry name" value="PROTEIN CBG26694"/>
    <property type="match status" value="1"/>
</dbReference>